<comment type="caution">
    <text evidence="5">The sequence shown here is derived from an EMBL/GenBank/DDBJ whole genome shotgun (WGS) entry which is preliminary data.</text>
</comment>
<dbReference type="InterPro" id="IPR036390">
    <property type="entry name" value="WH_DNA-bd_sf"/>
</dbReference>
<dbReference type="AlphaFoldDB" id="A0A846WH56"/>
<dbReference type="RefSeq" id="WP_006371103.1">
    <property type="nucleotide sequence ID" value="NZ_JAAXPC010000001.1"/>
</dbReference>
<keyword evidence="2" id="KW-0238">DNA-binding</keyword>
<accession>A0A846WH56</accession>
<name>A0A846WH56_9ACTN</name>
<dbReference type="InterPro" id="IPR011663">
    <property type="entry name" value="UTRA"/>
</dbReference>
<dbReference type="SMART" id="SM00345">
    <property type="entry name" value="HTH_GNTR"/>
    <property type="match status" value="1"/>
</dbReference>
<dbReference type="Gene3D" id="1.10.10.10">
    <property type="entry name" value="Winged helix-like DNA-binding domain superfamily/Winged helix DNA-binding domain"/>
    <property type="match status" value="1"/>
</dbReference>
<dbReference type="InterPro" id="IPR050679">
    <property type="entry name" value="Bact_HTH_transcr_reg"/>
</dbReference>
<evidence type="ECO:0000313" key="5">
    <source>
        <dbReference type="EMBL" id="NKY00396.1"/>
    </source>
</evidence>
<keyword evidence="1" id="KW-0805">Transcription regulation</keyword>
<dbReference type="Gene3D" id="3.40.1410.10">
    <property type="entry name" value="Chorismate lyase-like"/>
    <property type="match status" value="1"/>
</dbReference>
<dbReference type="Proteomes" id="UP000563898">
    <property type="component" value="Unassembled WGS sequence"/>
</dbReference>
<gene>
    <name evidence="5" type="ORF">HGA05_02205</name>
</gene>
<dbReference type="InterPro" id="IPR000524">
    <property type="entry name" value="Tscrpt_reg_HTH_GntR"/>
</dbReference>
<feature type="domain" description="HTH gntR-type" evidence="4">
    <location>
        <begin position="7"/>
        <end position="77"/>
    </location>
</feature>
<dbReference type="Pfam" id="PF07702">
    <property type="entry name" value="UTRA"/>
    <property type="match status" value="1"/>
</dbReference>
<organism evidence="5 6">
    <name type="scientific">Gordonia polyisoprenivorans</name>
    <dbReference type="NCBI Taxonomy" id="84595"/>
    <lineage>
        <taxon>Bacteria</taxon>
        <taxon>Bacillati</taxon>
        <taxon>Actinomycetota</taxon>
        <taxon>Actinomycetes</taxon>
        <taxon>Mycobacteriales</taxon>
        <taxon>Gordoniaceae</taxon>
        <taxon>Gordonia</taxon>
    </lineage>
</organism>
<dbReference type="InterPro" id="IPR036388">
    <property type="entry name" value="WH-like_DNA-bd_sf"/>
</dbReference>
<evidence type="ECO:0000256" key="2">
    <source>
        <dbReference type="ARBA" id="ARBA00023125"/>
    </source>
</evidence>
<dbReference type="SUPFAM" id="SSF46785">
    <property type="entry name" value="Winged helix' DNA-binding domain"/>
    <property type="match status" value="1"/>
</dbReference>
<dbReference type="SMART" id="SM00866">
    <property type="entry name" value="UTRA"/>
    <property type="match status" value="1"/>
</dbReference>
<dbReference type="SUPFAM" id="SSF64288">
    <property type="entry name" value="Chorismate lyase-like"/>
    <property type="match status" value="1"/>
</dbReference>
<dbReference type="Pfam" id="PF00392">
    <property type="entry name" value="GntR"/>
    <property type="match status" value="1"/>
</dbReference>
<dbReference type="CDD" id="cd07377">
    <property type="entry name" value="WHTH_GntR"/>
    <property type="match status" value="1"/>
</dbReference>
<dbReference type="PANTHER" id="PTHR44846">
    <property type="entry name" value="MANNOSYL-D-GLYCERATE TRANSPORT/METABOLISM SYSTEM REPRESSOR MNGR-RELATED"/>
    <property type="match status" value="1"/>
</dbReference>
<dbReference type="EMBL" id="JAAXPC010000001">
    <property type="protein sequence ID" value="NKY00396.1"/>
    <property type="molecule type" value="Genomic_DNA"/>
</dbReference>
<keyword evidence="3" id="KW-0804">Transcription</keyword>
<evidence type="ECO:0000259" key="4">
    <source>
        <dbReference type="PROSITE" id="PS50949"/>
    </source>
</evidence>
<dbReference type="PROSITE" id="PS50949">
    <property type="entry name" value="HTH_GNTR"/>
    <property type="match status" value="1"/>
</dbReference>
<dbReference type="PRINTS" id="PR00035">
    <property type="entry name" value="HTHGNTR"/>
</dbReference>
<dbReference type="GO" id="GO:0003677">
    <property type="term" value="F:DNA binding"/>
    <property type="evidence" value="ECO:0007669"/>
    <property type="project" value="UniProtKB-KW"/>
</dbReference>
<proteinExistence type="predicted"/>
<evidence type="ECO:0000256" key="1">
    <source>
        <dbReference type="ARBA" id="ARBA00023015"/>
    </source>
</evidence>
<evidence type="ECO:0000256" key="3">
    <source>
        <dbReference type="ARBA" id="ARBA00023163"/>
    </source>
</evidence>
<reference evidence="5 6" key="1">
    <citation type="submission" date="2020-04" db="EMBL/GenBank/DDBJ databases">
        <title>MicrobeNet Type strains.</title>
        <authorList>
            <person name="Nicholson A.C."/>
        </authorList>
    </citation>
    <scope>NUCLEOTIDE SEQUENCE [LARGE SCALE GENOMIC DNA]</scope>
    <source>
        <strain evidence="5 6">ATCC BAA-14</strain>
    </source>
</reference>
<sequence>MEETKGGPVAEDVRRRILAMLGRSEIGPGSRLGSERDLAEAFSVSRSTLRSALLTLAQAGIVERRPGRSGGIFVRAGVVERAAGELSSLPERLLTGGHTSRSQVLATERRPATVVEARSLEIGERDEVLVVRRLRFADGVPLSVDTACLVAQQVPDLLDQPLGGSLYSLLEERYGFRPTTACETIEVVMANPREAQWLQIPRNRPLLAVSRVTRDQRGRPFEHGNDLFRADRVRLVAATNTVLGRESLAADGVVERVVSV</sequence>
<evidence type="ECO:0000313" key="6">
    <source>
        <dbReference type="Proteomes" id="UP000563898"/>
    </source>
</evidence>
<dbReference type="GO" id="GO:0003700">
    <property type="term" value="F:DNA-binding transcription factor activity"/>
    <property type="evidence" value="ECO:0007669"/>
    <property type="project" value="InterPro"/>
</dbReference>
<dbReference type="InterPro" id="IPR028978">
    <property type="entry name" value="Chorismate_lyase_/UTRA_dom_sf"/>
</dbReference>
<protein>
    <submittedName>
        <fullName evidence="5">GntR family transcriptional regulator</fullName>
    </submittedName>
</protein>